<dbReference type="Gene3D" id="1.20.5.320">
    <property type="entry name" value="6-Phosphogluconate Dehydrogenase, domain 3"/>
    <property type="match status" value="1"/>
</dbReference>
<gene>
    <name evidence="11" type="ORF">SAMN05216565_111123</name>
</gene>
<dbReference type="PANTHER" id="PTHR11811">
    <property type="entry name" value="6-PHOSPHOGLUCONATE DEHYDROGENASE"/>
    <property type="match status" value="1"/>
</dbReference>
<dbReference type="Proteomes" id="UP000199159">
    <property type="component" value="Unassembled WGS sequence"/>
</dbReference>
<feature type="binding site" description="in other chain" evidence="7">
    <location>
        <position position="216"/>
    </location>
    <ligand>
        <name>substrate</name>
        <note>ligand shared between dimeric partners</note>
    </ligand>
</feature>
<dbReference type="EMBL" id="FNJU01000011">
    <property type="protein sequence ID" value="SDP90207.1"/>
    <property type="molecule type" value="Genomic_DNA"/>
</dbReference>
<evidence type="ECO:0000256" key="7">
    <source>
        <dbReference type="PIRSR" id="PIRSR000109-2"/>
    </source>
</evidence>
<dbReference type="InterPro" id="IPR006183">
    <property type="entry name" value="Pgluconate_DH"/>
</dbReference>
<evidence type="ECO:0000256" key="8">
    <source>
        <dbReference type="PIRSR" id="PIRSR000109-3"/>
    </source>
</evidence>
<dbReference type="NCBIfam" id="NF006765">
    <property type="entry name" value="PRK09287.1"/>
    <property type="match status" value="1"/>
</dbReference>
<reference evidence="12" key="1">
    <citation type="submission" date="2016-10" db="EMBL/GenBank/DDBJ databases">
        <authorList>
            <person name="Varghese N."/>
            <person name="Submissions S."/>
        </authorList>
    </citation>
    <scope>NUCLEOTIDE SEQUENCE [LARGE SCALE GENOMIC DNA]</scope>
    <source>
        <strain evidence="12">IBRC-M10078</strain>
    </source>
</reference>
<evidence type="ECO:0000256" key="4">
    <source>
        <dbReference type="ARBA" id="ARBA00023064"/>
    </source>
</evidence>
<feature type="binding site" description="in other chain" evidence="7">
    <location>
        <position position="313"/>
    </location>
    <ligand>
        <name>substrate</name>
        <note>ligand shared between dimeric partners</note>
    </ligand>
</feature>
<keyword evidence="3 5" id="KW-0560">Oxidoreductase</keyword>
<evidence type="ECO:0000259" key="10">
    <source>
        <dbReference type="SMART" id="SM01350"/>
    </source>
</evidence>
<sequence length="496" mass="54636">MTVSKKFAKVKGIMLNVNERKKGSLIMAKQQIGVVGLAVMGKNLAFNIESRGYSVSVYNRSSEKTEEVLKEATDKNLIGTYSVEEFVNSLETPRKILLMVKAGAATDATIEALKPHLDKGDILIDGGNTYFVDTQRRNKELEEAGIHFIGTGVSGGEEGALKGPSIMPGGQKEAYDLVEPILKDIAAKVDGDACCTYIGPDGAGHYVKMVHNGIEYGDMQLISEAYFLMKQVLGVSAQELHEIFAEWNKGELDSYLIEITADIFTKMDEETGKPLVDLILDTAGQKGTGKWTSQSALDLGVPLPIITESVFARFISAMKDERVKASKILSGPSATPYEGDKAALIESVRKALYMSKICSYAQGFAQMRAASDEYNWNLSYGEIAMIFRGGCIIRAAFLQKIKDAYDREANLSNLLLDPYFKEIVESYQGSLREILSVAIANGIPVPSFSSALAYFDSYRTETLPANLLQAQRDYFGAHTYQRIDKEGVFHTEWMEK</sequence>
<evidence type="ECO:0000256" key="5">
    <source>
        <dbReference type="PIRNR" id="PIRNR000109"/>
    </source>
</evidence>
<dbReference type="InterPro" id="IPR006184">
    <property type="entry name" value="6PGdom_BS"/>
</dbReference>
<dbReference type="Gene3D" id="1.10.1040.10">
    <property type="entry name" value="N-(1-d-carboxylethyl)-l-norvaline Dehydrogenase, domain 2"/>
    <property type="match status" value="1"/>
</dbReference>
<comment type="function">
    <text evidence="5">Catalyzes the oxidative decarboxylation of 6-phosphogluconate to ribulose 5-phosphate and CO(2), with concomitant reduction of NADP to NADPH.</text>
</comment>
<dbReference type="Gene3D" id="3.40.50.720">
    <property type="entry name" value="NAD(P)-binding Rossmann-like Domain"/>
    <property type="match status" value="1"/>
</dbReference>
<dbReference type="InterPro" id="IPR013328">
    <property type="entry name" value="6PGD_dom2"/>
</dbReference>
<evidence type="ECO:0000313" key="11">
    <source>
        <dbReference type="EMBL" id="SDP90207.1"/>
    </source>
</evidence>
<feature type="binding site" evidence="7">
    <location>
        <position position="478"/>
    </location>
    <ligand>
        <name>substrate</name>
        <note>ligand shared between dimeric partners</note>
    </ligand>
</feature>
<dbReference type="AlphaFoldDB" id="A0A1H0WHU2"/>
<dbReference type="FunFam" id="3.40.50.720:FF:000007">
    <property type="entry name" value="6-phosphogluconate dehydrogenase, decarboxylating"/>
    <property type="match status" value="1"/>
</dbReference>
<feature type="active site" description="Proton donor" evidence="6">
    <location>
        <position position="215"/>
    </location>
</feature>
<dbReference type="SMART" id="SM01350">
    <property type="entry name" value="6PGD"/>
    <property type="match status" value="1"/>
</dbReference>
<feature type="active site" description="Proton acceptor" evidence="6">
    <location>
        <position position="208"/>
    </location>
</feature>
<proteinExistence type="inferred from homology"/>
<feature type="binding site" description="in other chain" evidence="7">
    <location>
        <position position="128"/>
    </location>
    <ligand>
        <name>substrate</name>
        <note>ligand shared between dimeric partners</note>
    </ligand>
</feature>
<dbReference type="InterPro" id="IPR006115">
    <property type="entry name" value="6PGDH_NADP-bd"/>
</dbReference>
<name>A0A1H0WHU2_9BACI</name>
<evidence type="ECO:0000256" key="1">
    <source>
        <dbReference type="ARBA" id="ARBA00008419"/>
    </source>
</evidence>
<comment type="similarity">
    <text evidence="1 5 9">Belongs to the 6-phosphogluconate dehydrogenase family.</text>
</comment>
<feature type="binding site" evidence="7">
    <location>
        <position position="472"/>
    </location>
    <ligand>
        <name>substrate</name>
        <note>ligand shared between dimeric partners</note>
    </ligand>
</feature>
<evidence type="ECO:0000256" key="6">
    <source>
        <dbReference type="PIRSR" id="PIRSR000109-1"/>
    </source>
</evidence>
<evidence type="ECO:0000256" key="2">
    <source>
        <dbReference type="ARBA" id="ARBA00011738"/>
    </source>
</evidence>
<evidence type="ECO:0000256" key="3">
    <source>
        <dbReference type="ARBA" id="ARBA00023002"/>
    </source>
</evidence>
<feature type="binding site" evidence="8">
    <location>
        <begin position="36"/>
        <end position="41"/>
    </location>
    <ligand>
        <name>NADP(+)</name>
        <dbReference type="ChEBI" id="CHEBI:58349"/>
    </ligand>
</feature>
<comment type="catalytic activity">
    <reaction evidence="5 9">
        <text>6-phospho-D-gluconate + NADP(+) = D-ribulose 5-phosphate + CO2 + NADPH</text>
        <dbReference type="Rhea" id="RHEA:10116"/>
        <dbReference type="ChEBI" id="CHEBI:16526"/>
        <dbReference type="ChEBI" id="CHEBI:57783"/>
        <dbReference type="ChEBI" id="CHEBI:58121"/>
        <dbReference type="ChEBI" id="CHEBI:58349"/>
        <dbReference type="ChEBI" id="CHEBI:58759"/>
        <dbReference type="EC" id="1.1.1.44"/>
    </reaction>
</comment>
<dbReference type="UniPathway" id="UPA00115">
    <property type="reaction ID" value="UER00410"/>
</dbReference>
<keyword evidence="4 9" id="KW-0311">Gluconate utilization</keyword>
<feature type="binding site" description="in other chain" evidence="7">
    <location>
        <position position="286"/>
    </location>
    <ligand>
        <name>substrate</name>
        <note>ligand shared between dimeric partners</note>
    </ligand>
</feature>
<dbReference type="PROSITE" id="PS00461">
    <property type="entry name" value="6PGD"/>
    <property type="match status" value="1"/>
</dbReference>
<dbReference type="InterPro" id="IPR006113">
    <property type="entry name" value="6PGDH_Gnd/GntZ"/>
</dbReference>
<dbReference type="SUPFAM" id="SSF48179">
    <property type="entry name" value="6-phosphogluconate dehydrogenase C-terminal domain-like"/>
    <property type="match status" value="1"/>
</dbReference>
<evidence type="ECO:0000313" key="12">
    <source>
        <dbReference type="Proteomes" id="UP000199159"/>
    </source>
</evidence>
<keyword evidence="5 9" id="KW-0521">NADP</keyword>
<accession>A0A1H0WHU2</accession>
<dbReference type="PIRSF" id="PIRSF000109">
    <property type="entry name" value="6PGD"/>
    <property type="match status" value="1"/>
</dbReference>
<feature type="binding site" evidence="8">
    <location>
        <position position="128"/>
    </location>
    <ligand>
        <name>NADP(+)</name>
        <dbReference type="ChEBI" id="CHEBI:58349"/>
    </ligand>
</feature>
<protein>
    <recommendedName>
        <fullName evidence="5 9">6-phosphogluconate dehydrogenase, decarboxylating</fullName>
        <ecNumber evidence="5 9">1.1.1.44</ecNumber>
    </recommendedName>
</protein>
<evidence type="ECO:0000256" key="9">
    <source>
        <dbReference type="RuleBase" id="RU000485"/>
    </source>
</evidence>
<feature type="binding site" description="in other chain" evidence="7">
    <location>
        <begin position="154"/>
        <end position="156"/>
    </location>
    <ligand>
        <name>substrate</name>
        <note>ligand shared between dimeric partners</note>
    </ligand>
</feature>
<comment type="subunit">
    <text evidence="2 5">Homodimer.</text>
</comment>
<feature type="domain" description="6-phosphogluconate dehydrogenase C-terminal" evidence="10">
    <location>
        <begin position="204"/>
        <end position="494"/>
    </location>
</feature>
<dbReference type="EC" id="1.1.1.44" evidence="5 9"/>
<feature type="binding site" evidence="8">
    <location>
        <begin position="100"/>
        <end position="102"/>
    </location>
    <ligand>
        <name>NADP(+)</name>
        <dbReference type="ChEBI" id="CHEBI:58349"/>
    </ligand>
</feature>
<dbReference type="GO" id="GO:0019521">
    <property type="term" value="P:D-gluconate metabolic process"/>
    <property type="evidence" value="ECO:0007669"/>
    <property type="project" value="UniProtKB-KW"/>
</dbReference>
<dbReference type="FunFam" id="1.10.1040.10:FF:000002">
    <property type="entry name" value="6-phosphogluconate dehydrogenase, decarboxylating"/>
    <property type="match status" value="1"/>
</dbReference>
<keyword evidence="12" id="KW-1185">Reference proteome</keyword>
<dbReference type="GO" id="GO:0050661">
    <property type="term" value="F:NADP binding"/>
    <property type="evidence" value="ECO:0007669"/>
    <property type="project" value="InterPro"/>
</dbReference>
<dbReference type="PRINTS" id="PR00076">
    <property type="entry name" value="6PGDHDRGNASE"/>
</dbReference>
<dbReference type="InterPro" id="IPR006114">
    <property type="entry name" value="6PGDH_C"/>
</dbReference>
<dbReference type="FunFam" id="1.20.5.320:FF:000001">
    <property type="entry name" value="6-phosphogluconate dehydrogenase, decarboxylating"/>
    <property type="match status" value="1"/>
</dbReference>
<dbReference type="SUPFAM" id="SSF51735">
    <property type="entry name" value="NAD(P)-binding Rossmann-fold domains"/>
    <property type="match status" value="1"/>
</dbReference>
<feature type="binding site" evidence="8">
    <location>
        <begin position="59"/>
        <end position="61"/>
    </location>
    <ligand>
        <name>NADP(+)</name>
        <dbReference type="ChEBI" id="CHEBI:58349"/>
    </ligand>
</feature>
<dbReference type="InterPro" id="IPR008927">
    <property type="entry name" value="6-PGluconate_DH-like_C_sf"/>
</dbReference>
<organism evidence="11 12">
    <name type="scientific">Litchfieldia salsa</name>
    <dbReference type="NCBI Taxonomy" id="930152"/>
    <lineage>
        <taxon>Bacteria</taxon>
        <taxon>Bacillati</taxon>
        <taxon>Bacillota</taxon>
        <taxon>Bacilli</taxon>
        <taxon>Bacillales</taxon>
        <taxon>Bacillaceae</taxon>
        <taxon>Litchfieldia</taxon>
    </lineage>
</organism>
<dbReference type="GO" id="GO:0006098">
    <property type="term" value="P:pentose-phosphate shunt"/>
    <property type="evidence" value="ECO:0007669"/>
    <property type="project" value="UniProtKB-UniPathway"/>
</dbReference>
<dbReference type="Pfam" id="PF00393">
    <property type="entry name" value="6PGD"/>
    <property type="match status" value="1"/>
</dbReference>
<dbReference type="STRING" id="930152.SAMN05216565_111123"/>
<keyword evidence="5 9" id="KW-0570">Pentose shunt</keyword>
<feature type="binding site" description="in other chain" evidence="7">
    <location>
        <begin position="211"/>
        <end position="212"/>
    </location>
    <ligand>
        <name>substrate</name>
        <note>ligand shared between dimeric partners</note>
    </ligand>
</feature>
<comment type="pathway">
    <text evidence="5 9">Carbohydrate degradation; pentose phosphate pathway; D-ribulose 5-phosphate from D-glucose 6-phosphate (oxidative stage): step 3/3.</text>
</comment>
<dbReference type="InterPro" id="IPR036291">
    <property type="entry name" value="NAD(P)-bd_dom_sf"/>
</dbReference>
<dbReference type="NCBIfam" id="TIGR00873">
    <property type="entry name" value="gnd"/>
    <property type="match status" value="1"/>
</dbReference>
<dbReference type="GO" id="GO:0004616">
    <property type="term" value="F:phosphogluconate dehydrogenase (decarboxylating) activity"/>
    <property type="evidence" value="ECO:0007669"/>
    <property type="project" value="UniProtKB-EC"/>
</dbReference>
<dbReference type="Pfam" id="PF03446">
    <property type="entry name" value="NAD_binding_2"/>
    <property type="match status" value="1"/>
</dbReference>